<dbReference type="InterPro" id="IPR052799">
    <property type="entry name" value="Rho_GAP_Regulators"/>
</dbReference>
<accession>A0A317YF10</accession>
<dbReference type="Pfam" id="PF00467">
    <property type="entry name" value="KOW"/>
    <property type="match status" value="1"/>
</dbReference>
<protein>
    <submittedName>
        <fullName evidence="3">Rho GTPase-activating protein 6</fullName>
    </submittedName>
</protein>
<dbReference type="CDD" id="cd06087">
    <property type="entry name" value="KOW_RPS4"/>
    <property type="match status" value="1"/>
</dbReference>
<evidence type="ECO:0000259" key="2">
    <source>
        <dbReference type="Pfam" id="PF00620"/>
    </source>
</evidence>
<dbReference type="GO" id="GO:0004497">
    <property type="term" value="F:monooxygenase activity"/>
    <property type="evidence" value="ECO:0007669"/>
    <property type="project" value="InterPro"/>
</dbReference>
<dbReference type="InterPro" id="IPR000198">
    <property type="entry name" value="RhoGAP_dom"/>
</dbReference>
<dbReference type="GO" id="GO:0020037">
    <property type="term" value="F:heme binding"/>
    <property type="evidence" value="ECO:0007669"/>
    <property type="project" value="InterPro"/>
</dbReference>
<dbReference type="SUPFAM" id="SSF48264">
    <property type="entry name" value="Cytochrome P450"/>
    <property type="match status" value="1"/>
</dbReference>
<dbReference type="GO" id="GO:0007165">
    <property type="term" value="P:signal transduction"/>
    <property type="evidence" value="ECO:0007669"/>
    <property type="project" value="InterPro"/>
</dbReference>
<dbReference type="GO" id="GO:0016705">
    <property type="term" value="F:oxidoreductase activity, acting on paired donors, with incorporation or reduction of molecular oxygen"/>
    <property type="evidence" value="ECO:0007669"/>
    <property type="project" value="InterPro"/>
</dbReference>
<feature type="domain" description="KOW" evidence="1">
    <location>
        <begin position="248"/>
        <end position="281"/>
    </location>
</feature>
<sequence length="289" mass="32395">MSRWVSRSIHARLLPILADAHVVDLQDLLLRLTFDNICGLAFGKDPETLARCLPDNAVASALDRATEATLNRFIFPECVCAARSGWASAWRRRRRAASATSTVRDLQHADGSPSFLEKALKFIEDHGVKVEGILRQSADVEEVKRRIQDYEKGKNEFSPEEDAHVIGDCIKVTEENLATLFINCGQSDDEREMCARTIYCTNIDKKVTQADLKLFFESICGELKVCRNGTIKIDLETNKIMDFIKFDVGNVVMMTGGRNTGHVGVIKNREKHKGSFETIHVLLGAFCYV</sequence>
<dbReference type="Gene3D" id="1.10.555.10">
    <property type="entry name" value="Rho GTPase activation protein"/>
    <property type="match status" value="1"/>
</dbReference>
<dbReference type="PANTHER" id="PTHR46265">
    <property type="entry name" value="RHO GTPASE-ACTIVATING PROTEIN 7"/>
    <property type="match status" value="1"/>
</dbReference>
<organism evidence="3">
    <name type="scientific">Zea mays</name>
    <name type="common">Maize</name>
    <dbReference type="NCBI Taxonomy" id="4577"/>
    <lineage>
        <taxon>Eukaryota</taxon>
        <taxon>Viridiplantae</taxon>
        <taxon>Streptophyta</taxon>
        <taxon>Embryophyta</taxon>
        <taxon>Tracheophyta</taxon>
        <taxon>Spermatophyta</taxon>
        <taxon>Magnoliopsida</taxon>
        <taxon>Liliopsida</taxon>
        <taxon>Poales</taxon>
        <taxon>Poaceae</taxon>
        <taxon>PACMAD clade</taxon>
        <taxon>Panicoideae</taxon>
        <taxon>Andropogonodae</taxon>
        <taxon>Andropogoneae</taxon>
        <taxon>Tripsacinae</taxon>
        <taxon>Zea</taxon>
    </lineage>
</organism>
<dbReference type="GO" id="GO:0005506">
    <property type="term" value="F:iron ion binding"/>
    <property type="evidence" value="ECO:0007669"/>
    <property type="project" value="InterPro"/>
</dbReference>
<name>A0A317YF10_MAIZE</name>
<dbReference type="InterPro" id="IPR005824">
    <property type="entry name" value="KOW"/>
</dbReference>
<dbReference type="Gene3D" id="2.30.30.30">
    <property type="match status" value="1"/>
</dbReference>
<dbReference type="Proteomes" id="UP000251960">
    <property type="component" value="Chromosome 1"/>
</dbReference>
<evidence type="ECO:0000313" key="3">
    <source>
        <dbReference type="EMBL" id="PWZ56344.1"/>
    </source>
</evidence>
<dbReference type="FunFam" id="2.30.30.30:FF:000031">
    <property type="entry name" value="40S ribosomal protein S4-3"/>
    <property type="match status" value="1"/>
</dbReference>
<dbReference type="InterPro" id="IPR036396">
    <property type="entry name" value="Cyt_P450_sf"/>
</dbReference>
<gene>
    <name evidence="3" type="primary">ROPGAP6_0</name>
    <name evidence="3" type="ORF">Zm00014a_037472</name>
</gene>
<dbReference type="InterPro" id="IPR014722">
    <property type="entry name" value="Rib_uL2_dom2"/>
</dbReference>
<evidence type="ECO:0000259" key="1">
    <source>
        <dbReference type="Pfam" id="PF00467"/>
    </source>
</evidence>
<proteinExistence type="predicted"/>
<dbReference type="InterPro" id="IPR041982">
    <property type="entry name" value="Ribosomal_eS4_KOW"/>
</dbReference>
<dbReference type="AlphaFoldDB" id="A0A317YF10"/>
<feature type="domain" description="Rho-GAP" evidence="2">
    <location>
        <begin position="113"/>
        <end position="171"/>
    </location>
</feature>
<dbReference type="InterPro" id="IPR008936">
    <property type="entry name" value="Rho_GTPase_activation_prot"/>
</dbReference>
<reference evidence="3" key="1">
    <citation type="journal article" date="2018" name="Nat. Genet.">
        <title>Extensive intraspecific gene order and gene structural variations between Mo17 and other maize genomes.</title>
        <authorList>
            <person name="Sun S."/>
            <person name="Zhou Y."/>
            <person name="Chen J."/>
            <person name="Shi J."/>
            <person name="Zhao H."/>
            <person name="Zhao H."/>
            <person name="Song W."/>
            <person name="Zhang M."/>
            <person name="Cui Y."/>
            <person name="Dong X."/>
            <person name="Liu H."/>
            <person name="Ma X."/>
            <person name="Jiao Y."/>
            <person name="Wang B."/>
            <person name="Wei X."/>
            <person name="Stein J.C."/>
            <person name="Glaubitz J.C."/>
            <person name="Lu F."/>
            <person name="Yu G."/>
            <person name="Liang C."/>
            <person name="Fengler K."/>
            <person name="Li B."/>
            <person name="Rafalski A."/>
            <person name="Schnable P.S."/>
            <person name="Ware D.H."/>
            <person name="Buckler E.S."/>
            <person name="Lai J."/>
        </authorList>
    </citation>
    <scope>NUCLEOTIDE SEQUENCE [LARGE SCALE GENOMIC DNA]</scope>
    <source>
        <tissue evidence="3">Seedling</tissue>
    </source>
</reference>
<dbReference type="PANTHER" id="PTHR46265:SF16">
    <property type="entry name" value="OS03G0256800 PROTEIN"/>
    <property type="match status" value="1"/>
</dbReference>
<dbReference type="SUPFAM" id="SSF48350">
    <property type="entry name" value="GTPase activation domain, GAP"/>
    <property type="match status" value="1"/>
</dbReference>
<dbReference type="EMBL" id="NCVQ01000001">
    <property type="protein sequence ID" value="PWZ56344.1"/>
    <property type="molecule type" value="Genomic_DNA"/>
</dbReference>
<dbReference type="Pfam" id="PF00620">
    <property type="entry name" value="RhoGAP"/>
    <property type="match status" value="1"/>
</dbReference>
<comment type="caution">
    <text evidence="3">The sequence shown here is derived from an EMBL/GenBank/DDBJ whole genome shotgun (WGS) entry which is preliminary data.</text>
</comment>